<evidence type="ECO:0000259" key="5">
    <source>
        <dbReference type="Pfam" id="PF25876"/>
    </source>
</evidence>
<feature type="coiled-coil region" evidence="3">
    <location>
        <begin position="106"/>
        <end position="178"/>
    </location>
</feature>
<evidence type="ECO:0000256" key="3">
    <source>
        <dbReference type="SAM" id="Coils"/>
    </source>
</evidence>
<dbReference type="GO" id="GO:0015562">
    <property type="term" value="F:efflux transmembrane transporter activity"/>
    <property type="evidence" value="ECO:0007669"/>
    <property type="project" value="TreeGrafter"/>
</dbReference>
<dbReference type="GO" id="GO:1990281">
    <property type="term" value="C:efflux pump complex"/>
    <property type="evidence" value="ECO:0007669"/>
    <property type="project" value="TreeGrafter"/>
</dbReference>
<reference evidence="7" key="1">
    <citation type="submission" date="2016-04" db="EMBL/GenBank/DDBJ databases">
        <authorList>
            <person name="Evans L.H."/>
            <person name="Alamgir A."/>
            <person name="Owens N."/>
            <person name="Weber N.D."/>
            <person name="Virtaneva K."/>
            <person name="Barbian K."/>
            <person name="Babar A."/>
            <person name="Rosenke K."/>
        </authorList>
    </citation>
    <scope>NUCLEOTIDE SEQUENCE</scope>
    <source>
        <strain evidence="7">86</strain>
    </source>
</reference>
<feature type="domain" description="Multidrug resistance protein MdtA-like barrel-sandwich hybrid" evidence="6">
    <location>
        <begin position="60"/>
        <end position="212"/>
    </location>
</feature>
<dbReference type="NCBIfam" id="TIGR01730">
    <property type="entry name" value="RND_mfp"/>
    <property type="match status" value="1"/>
</dbReference>
<proteinExistence type="inferred from homology"/>
<evidence type="ECO:0000256" key="4">
    <source>
        <dbReference type="SAM" id="Phobius"/>
    </source>
</evidence>
<keyword evidence="4" id="KW-0472">Membrane</keyword>
<dbReference type="AlphaFoldDB" id="A0A212IX97"/>
<keyword evidence="4" id="KW-0812">Transmembrane</keyword>
<protein>
    <submittedName>
        <fullName evidence="7">Periplasmic component of efflux system</fullName>
    </submittedName>
</protein>
<gene>
    <name evidence="7" type="ORF">KL86DPRO_10251</name>
</gene>
<sequence>MKRKHYIITGLVLAAAVGLYFGIYYQAKADAPAAALYTVQRADLEDVVTSLGKLEPATYVDVGAQVSGQIQSLKVVLGSHVAKGELVAEIDPRTHLAKVEADKATLANLQATLAERRANLAQAERNYKRDASLRKQNAASELAAQTSETEFKVAQAQVKAVEAQIDQARATLASNELNLSYTKIYAPISGTVVTLDVKEGQTLNANQTAPQLMRIAVLDTMTVWASVSEADIGKITNGMDVYFTTVGDTDTRYYAKVQQLLPSYKEENDVILYDVTFDVGNPEQVFLPAMNTQVFFVRSQAQGVLALPIQILPAEKRDAKKTVVTVVRSENGGKAKREETREITLGVRTRTAVEVTGGLVEGDVVKVAPQAAKATAMRPPMGPRL</sequence>
<evidence type="ECO:0000256" key="2">
    <source>
        <dbReference type="ARBA" id="ARBA00023054"/>
    </source>
</evidence>
<dbReference type="Pfam" id="PF25917">
    <property type="entry name" value="BSH_RND"/>
    <property type="match status" value="1"/>
</dbReference>
<evidence type="ECO:0000313" key="7">
    <source>
        <dbReference type="EMBL" id="SBV91800.1"/>
    </source>
</evidence>
<dbReference type="EMBL" id="FLUQ01000001">
    <property type="protein sequence ID" value="SBV91800.1"/>
    <property type="molecule type" value="Genomic_DNA"/>
</dbReference>
<dbReference type="Pfam" id="PF25876">
    <property type="entry name" value="HH_MFP_RND"/>
    <property type="match status" value="1"/>
</dbReference>
<dbReference type="InterPro" id="IPR006143">
    <property type="entry name" value="RND_pump_MFP"/>
</dbReference>
<dbReference type="InterPro" id="IPR058625">
    <property type="entry name" value="MdtA-like_BSH"/>
</dbReference>
<feature type="transmembrane region" description="Helical" evidence="4">
    <location>
        <begin position="7"/>
        <end position="25"/>
    </location>
</feature>
<keyword evidence="4" id="KW-1133">Transmembrane helix</keyword>
<feature type="domain" description="Multidrug resistance protein MdtA-like alpha-helical hairpin" evidence="5">
    <location>
        <begin position="105"/>
        <end position="182"/>
    </location>
</feature>
<dbReference type="PANTHER" id="PTHR30469:SF33">
    <property type="entry name" value="SLR1207 PROTEIN"/>
    <property type="match status" value="1"/>
</dbReference>
<dbReference type="Gene3D" id="2.40.50.100">
    <property type="match status" value="1"/>
</dbReference>
<organism evidence="7">
    <name type="scientific">uncultured delta proteobacterium</name>
    <dbReference type="NCBI Taxonomy" id="34034"/>
    <lineage>
        <taxon>Bacteria</taxon>
        <taxon>Deltaproteobacteria</taxon>
        <taxon>environmental samples</taxon>
    </lineage>
</organism>
<dbReference type="InterPro" id="IPR058624">
    <property type="entry name" value="MdtA-like_HH"/>
</dbReference>
<dbReference type="Gene3D" id="2.40.30.170">
    <property type="match status" value="1"/>
</dbReference>
<dbReference type="Gene3D" id="6.20.50.140">
    <property type="match status" value="1"/>
</dbReference>
<dbReference type="GO" id="GO:1990961">
    <property type="term" value="P:xenobiotic detoxification by transmembrane export across the plasma membrane"/>
    <property type="evidence" value="ECO:0007669"/>
    <property type="project" value="InterPro"/>
</dbReference>
<dbReference type="GO" id="GO:0019898">
    <property type="term" value="C:extrinsic component of membrane"/>
    <property type="evidence" value="ECO:0007669"/>
    <property type="project" value="InterPro"/>
</dbReference>
<dbReference type="InterPro" id="IPR030190">
    <property type="entry name" value="MacA_alpha-hairpin_sf"/>
</dbReference>
<evidence type="ECO:0000256" key="1">
    <source>
        <dbReference type="ARBA" id="ARBA00009477"/>
    </source>
</evidence>
<evidence type="ECO:0000259" key="6">
    <source>
        <dbReference type="Pfam" id="PF25917"/>
    </source>
</evidence>
<keyword evidence="2 3" id="KW-0175">Coiled coil</keyword>
<dbReference type="PANTHER" id="PTHR30469">
    <property type="entry name" value="MULTIDRUG RESISTANCE PROTEIN MDTA"/>
    <property type="match status" value="1"/>
</dbReference>
<dbReference type="GO" id="GO:1990195">
    <property type="term" value="C:macrolide transmembrane transporter complex"/>
    <property type="evidence" value="ECO:0007669"/>
    <property type="project" value="InterPro"/>
</dbReference>
<comment type="similarity">
    <text evidence="1">Belongs to the membrane fusion protein (MFP) (TC 8.A.1) family.</text>
</comment>
<dbReference type="Gene3D" id="6.10.140.1990">
    <property type="match status" value="1"/>
</dbReference>
<accession>A0A212IX97</accession>
<name>A0A212IX97_9DELT</name>
<dbReference type="SUPFAM" id="SSF111369">
    <property type="entry name" value="HlyD-like secretion proteins"/>
    <property type="match status" value="1"/>
</dbReference>
<dbReference type="GO" id="GO:0030313">
    <property type="term" value="C:cell envelope"/>
    <property type="evidence" value="ECO:0007669"/>
    <property type="project" value="UniProtKB-SubCell"/>
</dbReference>